<dbReference type="AlphaFoldDB" id="A0AAE3CJI1"/>
<accession>A0AAE3CJI1</accession>
<name>A0AAE3CJI1_9PROT</name>
<reference evidence="1" key="1">
    <citation type="journal article" date="2021" name="ISME J.">
        <title>Genomic evolution of the class Acidithiobacillia: deep-branching Proteobacteria living in extreme acidic conditions.</title>
        <authorList>
            <person name="Moya-Beltran A."/>
            <person name="Beard S."/>
            <person name="Rojas-Villalobos C."/>
            <person name="Issotta F."/>
            <person name="Gallardo Y."/>
            <person name="Ulloa R."/>
            <person name="Giaveno A."/>
            <person name="Degli Esposti M."/>
            <person name="Johnson D.B."/>
            <person name="Quatrini R."/>
        </authorList>
    </citation>
    <scope>NUCLEOTIDE SEQUENCE</scope>
    <source>
        <strain evidence="1">VAN18-1</strain>
    </source>
</reference>
<sequence length="249" mass="28439">MKVLWDETVQGCSANAQRFQGTAPYPWLRIRDFIRPEVFPQLCAQLPSPELFENHIGKTRAHGQKNHDRLALQYRPSLDAQLSPLWRQFITELHSPAYLNFWRTMLGLRPRSPVILTMHWHYAPAGASVSPHTDARRKIGSHIFYCNTEDDWDESWGGQTLVLADDAGRWPRHSAPDFSDLREVAASRVLGNQSFLFAQTDHSWHAVKAVSCPPGAYRKVFIVVANRLSGQVLWRRIRGKDADGYRLAG</sequence>
<dbReference type="EMBL" id="JAAXYO010000084">
    <property type="protein sequence ID" value="MBU2787821.1"/>
    <property type="molecule type" value="Genomic_DNA"/>
</dbReference>
<evidence type="ECO:0000313" key="2">
    <source>
        <dbReference type="Proteomes" id="UP001197378"/>
    </source>
</evidence>
<proteinExistence type="predicted"/>
<dbReference type="Proteomes" id="UP001197378">
    <property type="component" value="Unassembled WGS sequence"/>
</dbReference>
<evidence type="ECO:0000313" key="1">
    <source>
        <dbReference type="EMBL" id="MBU2787821.1"/>
    </source>
</evidence>
<organism evidence="1 2">
    <name type="scientific">Igneacidithiobacillus copahuensis</name>
    <dbReference type="NCBI Taxonomy" id="2724909"/>
    <lineage>
        <taxon>Bacteria</taxon>
        <taxon>Pseudomonadati</taxon>
        <taxon>Pseudomonadota</taxon>
        <taxon>Acidithiobacillia</taxon>
        <taxon>Acidithiobacillales</taxon>
        <taxon>Acidithiobacillaceae</taxon>
        <taxon>Igneacidithiobacillus</taxon>
    </lineage>
</organism>
<gene>
    <name evidence="1" type="ORF">HFQ13_06330</name>
</gene>
<dbReference type="RefSeq" id="WP_215871190.1">
    <property type="nucleotide sequence ID" value="NZ_JAAXYO010000084.1"/>
</dbReference>
<protein>
    <recommendedName>
        <fullName evidence="3">Prolyl 4-hydroxylase alpha subunit Fe(2+) 2OG dioxygenase domain-containing protein</fullName>
    </recommendedName>
</protein>
<evidence type="ECO:0008006" key="3">
    <source>
        <dbReference type="Google" id="ProtNLM"/>
    </source>
</evidence>
<keyword evidence="2" id="KW-1185">Reference proteome</keyword>
<comment type="caution">
    <text evidence="1">The sequence shown here is derived from an EMBL/GenBank/DDBJ whole genome shotgun (WGS) entry which is preliminary data.</text>
</comment>
<dbReference type="Gene3D" id="2.60.120.620">
    <property type="entry name" value="q2cbj1_9rhob like domain"/>
    <property type="match status" value="1"/>
</dbReference>